<organism evidence="2">
    <name type="scientific">Amblyomma triste</name>
    <name type="common">Neotropical tick</name>
    <dbReference type="NCBI Taxonomy" id="251400"/>
    <lineage>
        <taxon>Eukaryota</taxon>
        <taxon>Metazoa</taxon>
        <taxon>Ecdysozoa</taxon>
        <taxon>Arthropoda</taxon>
        <taxon>Chelicerata</taxon>
        <taxon>Arachnida</taxon>
        <taxon>Acari</taxon>
        <taxon>Parasitiformes</taxon>
        <taxon>Ixodida</taxon>
        <taxon>Ixodoidea</taxon>
        <taxon>Ixodidae</taxon>
        <taxon>Amblyomminae</taxon>
        <taxon>Amblyomma</taxon>
    </lineage>
</organism>
<reference evidence="2" key="1">
    <citation type="submission" date="2014-03" db="EMBL/GenBank/DDBJ databases">
        <title>The sialotranscriptome of Amblyomma triste, Amblyomma parvum and Amblyomma cajennense ticks, uncovered by 454-based RNA-seq.</title>
        <authorList>
            <person name="Garcia G.R."/>
            <person name="Gardinassi L.G."/>
            <person name="Ribeiro J.M."/>
            <person name="Anatriello E."/>
            <person name="Ferreira B.R."/>
            <person name="Moreira H.N."/>
            <person name="Mafra C."/>
            <person name="Olegario M.M."/>
            <person name="Szabo P.J."/>
            <person name="Miranda-Santos I.K."/>
            <person name="Maruyama S.R."/>
        </authorList>
    </citation>
    <scope>NUCLEOTIDE SEQUENCE</scope>
    <source>
        <strain evidence="2">Mato Grasso do Sul</strain>
        <tissue evidence="2">Salivary glands</tissue>
    </source>
</reference>
<feature type="signal peptide" evidence="1">
    <location>
        <begin position="1"/>
        <end position="29"/>
    </location>
</feature>
<sequence length="170" mass="19364">SSPTLLCIFPLPLWFLYSFVALLPAESHGASSKENSGKKCKETPERLELDELDDARFFYFYNSSTNACEHEFVRIDDDRKYDSFYECVTECGTGQGAPRCVQNQTSDCSDGDDCDEFFTYDVQLKRCIPIQTTYANYIANASHNIFLREQYCKNDCSGFTEDDVCGTKNC</sequence>
<feature type="non-terminal residue" evidence="2">
    <location>
        <position position="1"/>
    </location>
</feature>
<evidence type="ECO:0000313" key="2">
    <source>
        <dbReference type="EMBL" id="JAC28550.1"/>
    </source>
</evidence>
<dbReference type="AlphaFoldDB" id="A0A023G6Q2"/>
<evidence type="ECO:0000256" key="1">
    <source>
        <dbReference type="SAM" id="SignalP"/>
    </source>
</evidence>
<protein>
    <submittedName>
        <fullName evidence="2">Putative secreted protein</fullName>
    </submittedName>
</protein>
<keyword evidence="1" id="KW-0732">Signal</keyword>
<dbReference type="EMBL" id="GBBM01006868">
    <property type="protein sequence ID" value="JAC28550.1"/>
    <property type="molecule type" value="mRNA"/>
</dbReference>
<feature type="chain" id="PRO_5001518313" evidence="1">
    <location>
        <begin position="30"/>
        <end position="170"/>
    </location>
</feature>
<name>A0A023G6Q2_AMBTT</name>
<accession>A0A023G6Q2</accession>
<proteinExistence type="evidence at transcript level"/>